<name>A0A291B0Y6_9VIRU</name>
<organism evidence="1">
    <name type="scientific">Shrimp hemocyte iridescent virus</name>
    <dbReference type="NCBI Taxonomy" id="2039780"/>
    <lineage>
        <taxon>Viruses</taxon>
        <taxon>Varidnaviria</taxon>
        <taxon>Bamfordvirae</taxon>
        <taxon>Nucleocytoviricota</taxon>
        <taxon>Megaviricetes</taxon>
        <taxon>Pimascovirales</taxon>
        <taxon>Pimascovirales incertae sedis</taxon>
        <taxon>Iridoviridae</taxon>
        <taxon>Betairidovirinae</taxon>
        <taxon>Decapodiridovirus</taxon>
        <taxon>Decapodiridovirus litopenaeus1</taxon>
        <taxon>Decapod iridescent virus 1</taxon>
    </lineage>
</organism>
<dbReference type="EMBL" id="MF599468">
    <property type="protein sequence ID" value="ATE87162.1"/>
    <property type="molecule type" value="Genomic_DNA"/>
</dbReference>
<reference evidence="1" key="2">
    <citation type="journal article" date="2017" name="Sci. Rep.">
        <title>Characterization of a new member of Iridoviridae, Shrimp hemocyte iridescent virus (SHIV), found in white leg shrimp (Litopenaeus vannamei).</title>
        <authorList>
            <person name="Qiu L."/>
            <person name="Chen M.M."/>
            <person name="Wan X.Y."/>
            <person name="Li C."/>
            <person name="Zhang Q.L."/>
            <person name="Wang R.Y."/>
            <person name="Cheng D.Y."/>
            <person name="Dong X."/>
            <person name="Yang B."/>
            <person name="Wang X.H."/>
            <person name="Xiang J.H."/>
            <person name="Huang J."/>
        </authorList>
    </citation>
    <scope>NUCLEOTIDE SEQUENCE [LARGE SCALE GENOMIC DNA]</scope>
    <source>
        <strain evidence="1">20141215</strain>
    </source>
</reference>
<reference evidence="1" key="1">
    <citation type="journal article" date="2017" name="Arch. Virol.">
        <title>Complete genome sequence of shrimp hemocyte iridescent virus (SHIV) isolated from white leg shrimp, Litopenaeus vannamei.</title>
        <authorList>
            <person name="Qiu L."/>
            <person name="Chen M.M."/>
            <person name="Wang R.Y."/>
            <person name="Wan X.Y."/>
            <person name="Li C."/>
            <person name="Zhang Q.L."/>
            <person name="Dong X."/>
            <person name="Yang B."/>
            <person name="Xiang J.H."/>
            <person name="Huang J."/>
        </authorList>
    </citation>
    <scope>NUCLEOTIDE SEQUENCE [LARGE SCALE GENOMIC DNA]</scope>
    <source>
        <strain evidence="1">20141215</strain>
    </source>
</reference>
<protein>
    <submittedName>
        <fullName evidence="1">Uncharacterized protein</fullName>
    </submittedName>
</protein>
<dbReference type="KEGG" id="vg:65099925"/>
<dbReference type="Proteomes" id="UP000297192">
    <property type="component" value="Segment"/>
</dbReference>
<gene>
    <name evidence="1" type="primary">153L</name>
</gene>
<keyword evidence="2" id="KW-1185">Reference proteome</keyword>
<evidence type="ECO:0000313" key="2">
    <source>
        <dbReference type="Proteomes" id="UP000297192"/>
    </source>
</evidence>
<proteinExistence type="predicted"/>
<sequence>MENFKINPICRCKPESAKNVLKTDGSTKPESDINFNGYKITNLKNPENDQDGVTKSYFVEHTQRKRVVYDKFIQSGNEVMIDTSANPDWKYVFISVKLDTLSSSLVIFRKVATNKKNLTARCNLNYEITDNFLFNIQGDVELKHISNDSVLVRVFDFGTFTVERPITFTAKDNDPKYGVDHIEIV</sequence>
<dbReference type="GeneID" id="65099925"/>
<dbReference type="RefSeq" id="YP_010084905.1">
    <property type="nucleotide sequence ID" value="NC_055165.1"/>
</dbReference>
<accession>A0A291B0Y6</accession>
<evidence type="ECO:0000313" key="1">
    <source>
        <dbReference type="EMBL" id="ATE87162.1"/>
    </source>
</evidence>